<evidence type="ECO:0000313" key="2">
    <source>
        <dbReference type="EMBL" id="QDU64568.1"/>
    </source>
</evidence>
<proteinExistence type="predicted"/>
<name>A0A518BC56_9BACT</name>
<feature type="compositionally biased region" description="Basic and acidic residues" evidence="1">
    <location>
        <begin position="366"/>
        <end position="391"/>
    </location>
</feature>
<dbReference type="OrthoDB" id="253103at2"/>
<keyword evidence="3" id="KW-1185">Reference proteome</keyword>
<organism evidence="2 3">
    <name type="scientific">Kolteria novifilia</name>
    <dbReference type="NCBI Taxonomy" id="2527975"/>
    <lineage>
        <taxon>Bacteria</taxon>
        <taxon>Pseudomonadati</taxon>
        <taxon>Planctomycetota</taxon>
        <taxon>Planctomycetia</taxon>
        <taxon>Kolteriales</taxon>
        <taxon>Kolteriaceae</taxon>
        <taxon>Kolteria</taxon>
    </lineage>
</organism>
<reference evidence="2 3" key="1">
    <citation type="submission" date="2019-02" db="EMBL/GenBank/DDBJ databases">
        <title>Deep-cultivation of Planctomycetes and their phenomic and genomic characterization uncovers novel biology.</title>
        <authorList>
            <person name="Wiegand S."/>
            <person name="Jogler M."/>
            <person name="Boedeker C."/>
            <person name="Pinto D."/>
            <person name="Vollmers J."/>
            <person name="Rivas-Marin E."/>
            <person name="Kohn T."/>
            <person name="Peeters S.H."/>
            <person name="Heuer A."/>
            <person name="Rast P."/>
            <person name="Oberbeckmann S."/>
            <person name="Bunk B."/>
            <person name="Jeske O."/>
            <person name="Meyerdierks A."/>
            <person name="Storesund J.E."/>
            <person name="Kallscheuer N."/>
            <person name="Luecker S."/>
            <person name="Lage O.M."/>
            <person name="Pohl T."/>
            <person name="Merkel B.J."/>
            <person name="Hornburger P."/>
            <person name="Mueller R.-W."/>
            <person name="Bruemmer F."/>
            <person name="Labrenz M."/>
            <person name="Spormann A.M."/>
            <person name="Op den Camp H."/>
            <person name="Overmann J."/>
            <person name="Amann R."/>
            <person name="Jetten M.S.M."/>
            <person name="Mascher T."/>
            <person name="Medema M.H."/>
            <person name="Devos D.P."/>
            <person name="Kaster A.-K."/>
            <person name="Ovreas L."/>
            <person name="Rohde M."/>
            <person name="Galperin M.Y."/>
            <person name="Jogler C."/>
        </authorList>
    </citation>
    <scope>NUCLEOTIDE SEQUENCE [LARGE SCALE GENOMIC DNA]</scope>
    <source>
        <strain evidence="2 3">Pan216</strain>
    </source>
</reference>
<dbReference type="AlphaFoldDB" id="A0A518BC56"/>
<gene>
    <name evidence="2" type="ORF">Pan216_54580</name>
</gene>
<feature type="compositionally biased region" description="Basic and acidic residues" evidence="1">
    <location>
        <begin position="330"/>
        <end position="340"/>
    </location>
</feature>
<evidence type="ECO:0000313" key="3">
    <source>
        <dbReference type="Proteomes" id="UP000317093"/>
    </source>
</evidence>
<feature type="region of interest" description="Disordered" evidence="1">
    <location>
        <begin position="315"/>
        <end position="391"/>
    </location>
</feature>
<dbReference type="KEGG" id="knv:Pan216_54580"/>
<dbReference type="Proteomes" id="UP000317093">
    <property type="component" value="Chromosome"/>
</dbReference>
<sequence>MTLLFPRRSIRSLALGLALSFGCGGNDGSHRANAERFANLAPETRNRLREWLVEFEALPKADREALQDLHQSLQSAQDRDELEATMNRYARWLDTLTPSERERIVGAMTPEAKIAAVETIMKEQRAYLDAELAFLEREFPDEPIGSPRFARDWRASPILSRLTPRERETLQKLPVQFRPTFYGALHLKYGLGDKLGDDRSRMLRKMIWPKLLPPIVMDRFADVEHHDQLSHEQRQGLVKLLVLMMMLPPIDEEKIVTTVESIGTTSQQRTLNTVLKNPRTEFLFGKIVGAMYFQQHPDEVPEDLRADWEETLAALRGNAGPSKPWGQDRPGMRDGQRRPPPENPRFSRGRPKANGKGFLRRGFGGGRKEMPPPDRDPFTKRPDAKDPAENE</sequence>
<dbReference type="RefSeq" id="WP_145262860.1">
    <property type="nucleotide sequence ID" value="NZ_CP036279.1"/>
</dbReference>
<accession>A0A518BC56</accession>
<dbReference type="PROSITE" id="PS51257">
    <property type="entry name" value="PROKAR_LIPOPROTEIN"/>
    <property type="match status" value="1"/>
</dbReference>
<dbReference type="EMBL" id="CP036279">
    <property type="protein sequence ID" value="QDU64568.1"/>
    <property type="molecule type" value="Genomic_DNA"/>
</dbReference>
<evidence type="ECO:0000256" key="1">
    <source>
        <dbReference type="SAM" id="MobiDB-lite"/>
    </source>
</evidence>
<protein>
    <submittedName>
        <fullName evidence="2">Uncharacterized protein</fullName>
    </submittedName>
</protein>